<sequence length="189" mass="20940">MTERRFLFVMGSARPGGNTETLARAAAEHLPEGAEQRWLHLDDLPLTPFHDIRHAGEGVYPVPEGNERVLLDATLDATDLVIASPLYWYTVSATTKLYLDYWSGWLRVPGVDFRRRMADKTTWAISAVSDDDMVVADPMVGTLRLCAEYFGGRWGGALLGFANRPGEIAADHDALTRAKSFFLTPRATA</sequence>
<protein>
    <submittedName>
        <fullName evidence="4">Flavodoxin family protein</fullName>
    </submittedName>
</protein>
<dbReference type="Pfam" id="PF03358">
    <property type="entry name" value="FMN_red"/>
    <property type="match status" value="1"/>
</dbReference>
<feature type="domain" description="NADPH-dependent FMN reductase-like" evidence="3">
    <location>
        <begin position="6"/>
        <end position="129"/>
    </location>
</feature>
<comment type="caution">
    <text evidence="4">The sequence shown here is derived from an EMBL/GenBank/DDBJ whole genome shotgun (WGS) entry which is preliminary data.</text>
</comment>
<dbReference type="Gene3D" id="3.40.50.360">
    <property type="match status" value="1"/>
</dbReference>
<keyword evidence="2" id="KW-0288">FMN</keyword>
<dbReference type="InterPro" id="IPR051796">
    <property type="entry name" value="ISF_SsuE-like"/>
</dbReference>
<dbReference type="InterPro" id="IPR029039">
    <property type="entry name" value="Flavoprotein-like_sf"/>
</dbReference>
<dbReference type="EMBL" id="JBHUFV010000047">
    <property type="protein sequence ID" value="MFD1936096.1"/>
    <property type="molecule type" value="Genomic_DNA"/>
</dbReference>
<keyword evidence="1" id="KW-0285">Flavoprotein</keyword>
<dbReference type="SUPFAM" id="SSF52218">
    <property type="entry name" value="Flavoproteins"/>
    <property type="match status" value="1"/>
</dbReference>
<organism evidence="4 5">
    <name type="scientific">Nonomuraea mangrovi</name>
    <dbReference type="NCBI Taxonomy" id="2316207"/>
    <lineage>
        <taxon>Bacteria</taxon>
        <taxon>Bacillati</taxon>
        <taxon>Actinomycetota</taxon>
        <taxon>Actinomycetes</taxon>
        <taxon>Streptosporangiales</taxon>
        <taxon>Streptosporangiaceae</taxon>
        <taxon>Nonomuraea</taxon>
    </lineage>
</organism>
<dbReference type="PANTHER" id="PTHR43278:SF4">
    <property type="entry name" value="NAD(P)H-DEPENDENT FMN-CONTAINING OXIDOREDUCTASE YWQN-RELATED"/>
    <property type="match status" value="1"/>
</dbReference>
<name>A0ABW4T367_9ACTN</name>
<dbReference type="PANTHER" id="PTHR43278">
    <property type="entry name" value="NAD(P)H-DEPENDENT FMN-CONTAINING OXIDOREDUCTASE YWQN-RELATED"/>
    <property type="match status" value="1"/>
</dbReference>
<evidence type="ECO:0000313" key="5">
    <source>
        <dbReference type="Proteomes" id="UP001597368"/>
    </source>
</evidence>
<reference evidence="5" key="1">
    <citation type="journal article" date="2019" name="Int. J. Syst. Evol. Microbiol.">
        <title>The Global Catalogue of Microorganisms (GCM) 10K type strain sequencing project: providing services to taxonomists for standard genome sequencing and annotation.</title>
        <authorList>
            <consortium name="The Broad Institute Genomics Platform"/>
            <consortium name="The Broad Institute Genome Sequencing Center for Infectious Disease"/>
            <person name="Wu L."/>
            <person name="Ma J."/>
        </authorList>
    </citation>
    <scope>NUCLEOTIDE SEQUENCE [LARGE SCALE GENOMIC DNA]</scope>
    <source>
        <strain evidence="5">ICMP 6774ER</strain>
    </source>
</reference>
<evidence type="ECO:0000259" key="3">
    <source>
        <dbReference type="Pfam" id="PF03358"/>
    </source>
</evidence>
<dbReference type="InterPro" id="IPR005025">
    <property type="entry name" value="FMN_Rdtase-like_dom"/>
</dbReference>
<evidence type="ECO:0000313" key="4">
    <source>
        <dbReference type="EMBL" id="MFD1936096.1"/>
    </source>
</evidence>
<dbReference type="RefSeq" id="WP_379576192.1">
    <property type="nucleotide sequence ID" value="NZ_JBHUFV010000047.1"/>
</dbReference>
<evidence type="ECO:0000256" key="2">
    <source>
        <dbReference type="ARBA" id="ARBA00022643"/>
    </source>
</evidence>
<gene>
    <name evidence="4" type="ORF">ACFSKW_31965</name>
</gene>
<proteinExistence type="predicted"/>
<dbReference type="Proteomes" id="UP001597368">
    <property type="component" value="Unassembled WGS sequence"/>
</dbReference>
<accession>A0ABW4T367</accession>
<evidence type="ECO:0000256" key="1">
    <source>
        <dbReference type="ARBA" id="ARBA00022630"/>
    </source>
</evidence>
<keyword evidence="5" id="KW-1185">Reference proteome</keyword>